<organism evidence="1 2">
    <name type="scientific">Arthrobacter cryoconiti</name>
    <dbReference type="NCBI Taxonomy" id="748907"/>
    <lineage>
        <taxon>Bacteria</taxon>
        <taxon>Bacillati</taxon>
        <taxon>Actinomycetota</taxon>
        <taxon>Actinomycetes</taxon>
        <taxon>Micrococcales</taxon>
        <taxon>Micrococcaceae</taxon>
        <taxon>Arthrobacter</taxon>
    </lineage>
</organism>
<dbReference type="Proteomes" id="UP001595773">
    <property type="component" value="Unassembled WGS sequence"/>
</dbReference>
<protein>
    <submittedName>
        <fullName evidence="1">Uncharacterized protein</fullName>
    </submittedName>
</protein>
<dbReference type="RefSeq" id="WP_230067702.1">
    <property type="nucleotide sequence ID" value="NZ_BAABLL010000001.1"/>
</dbReference>
<sequence>MNKFDPDNYAVMIAIVDAESRHPKPSDGDTVRFPAWDQPYVKASRTYGRAVAYTRTYGLIFWLDDSNGKHFEWFPADMIQRVTRDDWHGR</sequence>
<comment type="caution">
    <text evidence="1">The sequence shown here is derived from an EMBL/GenBank/DDBJ whole genome shotgun (WGS) entry which is preliminary data.</text>
</comment>
<name>A0ABV8QXF7_9MICC</name>
<keyword evidence="2" id="KW-1185">Reference proteome</keyword>
<reference evidence="2" key="1">
    <citation type="journal article" date="2019" name="Int. J. Syst. Evol. Microbiol.">
        <title>The Global Catalogue of Microorganisms (GCM) 10K type strain sequencing project: providing services to taxonomists for standard genome sequencing and annotation.</title>
        <authorList>
            <consortium name="The Broad Institute Genomics Platform"/>
            <consortium name="The Broad Institute Genome Sequencing Center for Infectious Disease"/>
            <person name="Wu L."/>
            <person name="Ma J."/>
        </authorList>
    </citation>
    <scope>NUCLEOTIDE SEQUENCE [LARGE SCALE GENOMIC DNA]</scope>
    <source>
        <strain evidence="2">CGMCC 1.10698</strain>
    </source>
</reference>
<evidence type="ECO:0000313" key="2">
    <source>
        <dbReference type="Proteomes" id="UP001595773"/>
    </source>
</evidence>
<dbReference type="EMBL" id="JBHSCQ010000004">
    <property type="protein sequence ID" value="MFC4264528.1"/>
    <property type="molecule type" value="Genomic_DNA"/>
</dbReference>
<evidence type="ECO:0000313" key="1">
    <source>
        <dbReference type="EMBL" id="MFC4264528.1"/>
    </source>
</evidence>
<proteinExistence type="predicted"/>
<gene>
    <name evidence="1" type="ORF">ACFOW9_02820</name>
</gene>
<accession>A0ABV8QXF7</accession>